<evidence type="ECO:0000313" key="3">
    <source>
        <dbReference type="EMBL" id="MBD8870328.1"/>
    </source>
</evidence>
<accession>A0A927PZJ9</accession>
<dbReference type="InterPro" id="IPR023631">
    <property type="entry name" value="Amidase_dom"/>
</dbReference>
<evidence type="ECO:0000259" key="2">
    <source>
        <dbReference type="Pfam" id="PF01425"/>
    </source>
</evidence>
<protein>
    <submittedName>
        <fullName evidence="3">Asp-tRNA(Asn)/Glu-tRNA(Gln) amidotransferase GatCAB subunit A</fullName>
    </submittedName>
</protein>
<feature type="compositionally biased region" description="Low complexity" evidence="1">
    <location>
        <begin position="97"/>
        <end position="107"/>
    </location>
</feature>
<dbReference type="Gene3D" id="3.90.1300.10">
    <property type="entry name" value="Amidase signature (AS) domain"/>
    <property type="match status" value="1"/>
</dbReference>
<evidence type="ECO:0000313" key="4">
    <source>
        <dbReference type="Proteomes" id="UP000616839"/>
    </source>
</evidence>
<dbReference type="InterPro" id="IPR036928">
    <property type="entry name" value="AS_sf"/>
</dbReference>
<dbReference type="Pfam" id="PF01425">
    <property type="entry name" value="Amidase"/>
    <property type="match status" value="1"/>
</dbReference>
<name>A0A927PZJ9_9ACTN</name>
<evidence type="ECO:0000256" key="1">
    <source>
        <dbReference type="SAM" id="MobiDB-lite"/>
    </source>
</evidence>
<dbReference type="RefSeq" id="WP_192143641.1">
    <property type="nucleotide sequence ID" value="NZ_JACYXZ010000003.1"/>
</dbReference>
<gene>
    <name evidence="3" type="ORF">IE331_11895</name>
</gene>
<dbReference type="PANTHER" id="PTHR11895">
    <property type="entry name" value="TRANSAMIDASE"/>
    <property type="match status" value="1"/>
</dbReference>
<organism evidence="3 4">
    <name type="scientific">Nocardioides donggukensis</name>
    <dbReference type="NCBI Taxonomy" id="2774019"/>
    <lineage>
        <taxon>Bacteria</taxon>
        <taxon>Bacillati</taxon>
        <taxon>Actinomycetota</taxon>
        <taxon>Actinomycetes</taxon>
        <taxon>Propionibacteriales</taxon>
        <taxon>Nocardioidaceae</taxon>
        <taxon>Nocardioides</taxon>
    </lineage>
</organism>
<comment type="caution">
    <text evidence="3">The sequence shown here is derived from an EMBL/GenBank/DDBJ whole genome shotgun (WGS) entry which is preliminary data.</text>
</comment>
<keyword evidence="4" id="KW-1185">Reference proteome</keyword>
<dbReference type="InterPro" id="IPR000120">
    <property type="entry name" value="Amidase"/>
</dbReference>
<proteinExistence type="predicted"/>
<feature type="region of interest" description="Disordered" evidence="1">
    <location>
        <begin position="97"/>
        <end position="121"/>
    </location>
</feature>
<dbReference type="EMBL" id="JACYXZ010000003">
    <property type="protein sequence ID" value="MBD8870328.1"/>
    <property type="molecule type" value="Genomic_DNA"/>
</dbReference>
<dbReference type="AlphaFoldDB" id="A0A927PZJ9"/>
<dbReference type="PANTHER" id="PTHR11895:SF151">
    <property type="entry name" value="GLUTAMYL-TRNA(GLN) AMIDOTRANSFERASE SUBUNIT A"/>
    <property type="match status" value="1"/>
</dbReference>
<dbReference type="Proteomes" id="UP000616839">
    <property type="component" value="Unassembled WGS sequence"/>
</dbReference>
<reference evidence="3" key="1">
    <citation type="submission" date="2020-09" db="EMBL/GenBank/DDBJ databases">
        <title>Nocardioides sp. strain MJB4 16S ribosomal RNA gene Genome sequencing and assembly.</title>
        <authorList>
            <person name="Kim I."/>
        </authorList>
    </citation>
    <scope>NUCLEOTIDE SEQUENCE</scope>
    <source>
        <strain evidence="3">MJB4</strain>
    </source>
</reference>
<feature type="domain" description="Amidase" evidence="2">
    <location>
        <begin position="24"/>
        <end position="396"/>
    </location>
</feature>
<dbReference type="GO" id="GO:0003824">
    <property type="term" value="F:catalytic activity"/>
    <property type="evidence" value="ECO:0007669"/>
    <property type="project" value="InterPro"/>
</dbReference>
<sequence>MSLHLEELWARERELNAFVHLDPDAVRRAGSSAGPLAGRPVAVKDNIAVRGAPWACGSATRRDRPPAGRDAEVVRRVRAAGGLVLGTTNLDELAMGASTESSASGATRNPHDLDRTPGGSSGGSAAAVAAYGVLAIGTDTGGSIREPAAMCGVVGVAPSPGTVPVDGVVPFAPSLDRVGPLAPDLRGAALLHEVLAGVEGLVASTEAGARDDLVGWTVGVIEPMTGERNAPEVVERFEVALGLLVALGATAVPVTVPRFGDLLDVYLTVSSVEALPVLEEHAVLGPLGPEAASRLAIGRRLCDSDVHREAVELRERMVDDVERAFGRCEVMLSPTVPLVAPRLGRPGMGDPLSRPRTDWWTVEANLAGVPAMSVPAGLGAGLPVGVQLMAPAGLDRCLYRVGSTLEAALSGEHPRLPARGR</sequence>
<dbReference type="SUPFAM" id="SSF75304">
    <property type="entry name" value="Amidase signature (AS) enzymes"/>
    <property type="match status" value="1"/>
</dbReference>